<reference evidence="2 3" key="1">
    <citation type="submission" date="2024-09" db="EMBL/GenBank/DDBJ databases">
        <title>Floridaenema gen nov. (Aerosakkonemataceae, Aerosakkonematales ord. nov., Cyanobacteria) from benthic tropical and subtropical fresh waters, with the description of four new species.</title>
        <authorList>
            <person name="Moretto J.A."/>
            <person name="Berthold D.E."/>
            <person name="Lefler F.W."/>
            <person name="Huang I.-S."/>
            <person name="Laughinghouse H. IV."/>
        </authorList>
    </citation>
    <scope>NUCLEOTIDE SEQUENCE [LARGE SCALE GENOMIC DNA]</scope>
    <source>
        <strain evidence="2 3">BLCC-F50</strain>
    </source>
</reference>
<dbReference type="EMBL" id="JBHFNR010000262">
    <property type="protein sequence ID" value="MFB2897620.1"/>
    <property type="molecule type" value="Genomic_DNA"/>
</dbReference>
<proteinExistence type="predicted"/>
<protein>
    <submittedName>
        <fullName evidence="2">Uncharacterized protein</fullName>
    </submittedName>
</protein>
<accession>A0ABV4Y1L5</accession>
<comment type="caution">
    <text evidence="2">The sequence shown here is derived from an EMBL/GenBank/DDBJ whole genome shotgun (WGS) entry which is preliminary data.</text>
</comment>
<evidence type="ECO:0000256" key="1">
    <source>
        <dbReference type="SAM" id="MobiDB-lite"/>
    </source>
</evidence>
<sequence length="76" mass="8281">MNQALRQKAVVKPGGIIEISSTELLPGTTVDVIVIVESLPQKKRTMRSMIGTGKGSFATSQEADEFISRDRDSWSS</sequence>
<feature type="region of interest" description="Disordered" evidence="1">
    <location>
        <begin position="51"/>
        <end position="76"/>
    </location>
</feature>
<organism evidence="2 3">
    <name type="scientific">Floridaenema flaviceps BLCC-F50</name>
    <dbReference type="NCBI Taxonomy" id="3153642"/>
    <lineage>
        <taxon>Bacteria</taxon>
        <taxon>Bacillati</taxon>
        <taxon>Cyanobacteriota</taxon>
        <taxon>Cyanophyceae</taxon>
        <taxon>Oscillatoriophycideae</taxon>
        <taxon>Aerosakkonematales</taxon>
        <taxon>Aerosakkonemataceae</taxon>
        <taxon>Floridanema</taxon>
        <taxon>Floridanema flaviceps</taxon>
    </lineage>
</organism>
<evidence type="ECO:0000313" key="3">
    <source>
        <dbReference type="Proteomes" id="UP001576784"/>
    </source>
</evidence>
<feature type="compositionally biased region" description="Basic and acidic residues" evidence="1">
    <location>
        <begin position="66"/>
        <end position="76"/>
    </location>
</feature>
<name>A0ABV4Y1L5_9CYAN</name>
<gene>
    <name evidence="2" type="ORF">ACE1CI_32275</name>
</gene>
<evidence type="ECO:0000313" key="2">
    <source>
        <dbReference type="EMBL" id="MFB2897620.1"/>
    </source>
</evidence>
<keyword evidence="3" id="KW-1185">Reference proteome</keyword>
<dbReference type="Proteomes" id="UP001576784">
    <property type="component" value="Unassembled WGS sequence"/>
</dbReference>
<dbReference type="RefSeq" id="WP_413267231.1">
    <property type="nucleotide sequence ID" value="NZ_JBHFNR010000262.1"/>
</dbReference>